<feature type="domain" description="Aminotransferase class V" evidence="2">
    <location>
        <begin position="35"/>
        <end position="376"/>
    </location>
</feature>
<protein>
    <submittedName>
        <fullName evidence="3">Aminotransferase</fullName>
    </submittedName>
</protein>
<dbReference type="SUPFAM" id="SSF53383">
    <property type="entry name" value="PLP-dependent transferases"/>
    <property type="match status" value="1"/>
</dbReference>
<proteinExistence type="predicted"/>
<dbReference type="AlphaFoldDB" id="A0A2M8QA60"/>
<reference evidence="3 4" key="1">
    <citation type="submission" date="2017-11" db="EMBL/GenBank/DDBJ databases">
        <title>Evolution of Phototrophy in the Chloroflexi Phylum Driven by Horizontal Gene Transfer.</title>
        <authorList>
            <person name="Ward L.M."/>
            <person name="Hemp J."/>
            <person name="Shih P.M."/>
            <person name="Mcglynn S.E."/>
            <person name="Fischer W."/>
        </authorList>
    </citation>
    <scope>NUCLEOTIDE SEQUENCE [LARGE SCALE GENOMIC DNA]</scope>
    <source>
        <strain evidence="3">JP3_7</strain>
    </source>
</reference>
<evidence type="ECO:0000313" key="4">
    <source>
        <dbReference type="Proteomes" id="UP000230790"/>
    </source>
</evidence>
<dbReference type="PANTHER" id="PTHR43092">
    <property type="entry name" value="L-CYSTEINE DESULFHYDRASE"/>
    <property type="match status" value="1"/>
</dbReference>
<organism evidence="3 4">
    <name type="scientific">Candidatus Thermofonsia Clade 3 bacterium</name>
    <dbReference type="NCBI Taxonomy" id="2364212"/>
    <lineage>
        <taxon>Bacteria</taxon>
        <taxon>Bacillati</taxon>
        <taxon>Chloroflexota</taxon>
        <taxon>Candidatus Thermofontia</taxon>
        <taxon>Candidatus Thermofonsia Clade 3</taxon>
    </lineage>
</organism>
<dbReference type="EMBL" id="PGTN01000108">
    <property type="protein sequence ID" value="PJF46697.1"/>
    <property type="molecule type" value="Genomic_DNA"/>
</dbReference>
<evidence type="ECO:0000259" key="2">
    <source>
        <dbReference type="Pfam" id="PF00266"/>
    </source>
</evidence>
<keyword evidence="3" id="KW-0808">Transferase</keyword>
<dbReference type="GO" id="GO:0008483">
    <property type="term" value="F:transaminase activity"/>
    <property type="evidence" value="ECO:0007669"/>
    <property type="project" value="UniProtKB-KW"/>
</dbReference>
<dbReference type="InterPro" id="IPR015421">
    <property type="entry name" value="PyrdxlP-dep_Trfase_major"/>
</dbReference>
<comment type="caution">
    <text evidence="3">The sequence shown here is derived from an EMBL/GenBank/DDBJ whole genome shotgun (WGS) entry which is preliminary data.</text>
</comment>
<dbReference type="Gene3D" id="3.90.1150.10">
    <property type="entry name" value="Aspartate Aminotransferase, domain 1"/>
    <property type="match status" value="1"/>
</dbReference>
<dbReference type="InterPro" id="IPR015424">
    <property type="entry name" value="PyrdxlP-dep_Trfase"/>
</dbReference>
<evidence type="ECO:0000313" key="3">
    <source>
        <dbReference type="EMBL" id="PJF46697.1"/>
    </source>
</evidence>
<dbReference type="PANTHER" id="PTHR43092:SF2">
    <property type="entry name" value="HERCYNYLCYSTEINE SULFOXIDE LYASE"/>
    <property type="match status" value="1"/>
</dbReference>
<dbReference type="InterPro" id="IPR000192">
    <property type="entry name" value="Aminotrans_V_dom"/>
</dbReference>
<name>A0A2M8QA60_9CHLR</name>
<sequence>MTATTDLSRLFLLRRDIVLLNHGSFGACPRPVFAEYQRWQREFERHPGGYVQRWLENMDAARAALADYLHTTPDQLAFVTNATMGVNVVAHSLRSWLREGDHILTTDHEYGACNNAWAFVCNKTGARYIRRHMPLPVTTPEAWVEAFWQGVTPRTRVVYLSHITSPTALTFPVQEICRRAREAGILSVVDGAHVPGQRELFLDQIGADFYAGNCHKWMMGPKGSAFLYARRDVQHLIEPLIVGHGWQPDAVSDKPMQDYVEQFGTRDLAAFLAVPAAIDFMRRHDWSAVRARCHEWVCRTRRRIEAYFDVEPICPESFDWFSQMAAIRLPDRVNLDALRAILHERYRIEMPLIQWHRFKLARLSVQAYTTEAELENLAQALFAHVPECSA</sequence>
<dbReference type="Pfam" id="PF00266">
    <property type="entry name" value="Aminotran_5"/>
    <property type="match status" value="1"/>
</dbReference>
<evidence type="ECO:0000256" key="1">
    <source>
        <dbReference type="ARBA" id="ARBA00022898"/>
    </source>
</evidence>
<accession>A0A2M8QA60</accession>
<dbReference type="Gene3D" id="3.40.640.10">
    <property type="entry name" value="Type I PLP-dependent aspartate aminotransferase-like (Major domain)"/>
    <property type="match status" value="1"/>
</dbReference>
<keyword evidence="3" id="KW-0032">Aminotransferase</keyword>
<gene>
    <name evidence="3" type="ORF">CUN48_12470</name>
</gene>
<keyword evidence="1" id="KW-0663">Pyridoxal phosphate</keyword>
<dbReference type="Proteomes" id="UP000230790">
    <property type="component" value="Unassembled WGS sequence"/>
</dbReference>
<dbReference type="InterPro" id="IPR015422">
    <property type="entry name" value="PyrdxlP-dep_Trfase_small"/>
</dbReference>